<reference evidence="2" key="1">
    <citation type="submission" date="2021-06" db="EMBL/GenBank/DDBJ databases">
        <authorList>
            <person name="Kallberg Y."/>
            <person name="Tangrot J."/>
            <person name="Rosling A."/>
        </authorList>
    </citation>
    <scope>NUCLEOTIDE SEQUENCE</scope>
    <source>
        <strain evidence="2">UK204</strain>
    </source>
</reference>
<protein>
    <submittedName>
        <fullName evidence="2">8670_t:CDS:1</fullName>
    </submittedName>
</protein>
<dbReference type="PANTHER" id="PTHR36168">
    <property type="entry name" value="CHROMOSOME 1, WHOLE GENOME SHOTGUN SEQUENCE"/>
    <property type="match status" value="1"/>
</dbReference>
<dbReference type="EMBL" id="CAJVPQ010003692">
    <property type="protein sequence ID" value="CAG8635043.1"/>
    <property type="molecule type" value="Genomic_DNA"/>
</dbReference>
<evidence type="ECO:0000313" key="3">
    <source>
        <dbReference type="Proteomes" id="UP000789570"/>
    </source>
</evidence>
<dbReference type="OrthoDB" id="511599at2759"/>
<feature type="region of interest" description="Disordered" evidence="1">
    <location>
        <begin position="316"/>
        <end position="357"/>
    </location>
</feature>
<keyword evidence="3" id="KW-1185">Reference proteome</keyword>
<dbReference type="PANTHER" id="PTHR36168:SF1">
    <property type="entry name" value="ORC1-LIKE AAA ATPASE DOMAIN-CONTAINING PROTEIN"/>
    <property type="match status" value="1"/>
</dbReference>
<comment type="caution">
    <text evidence="2">The sequence shown here is derived from an EMBL/GenBank/DDBJ whole genome shotgun (WGS) entry which is preliminary data.</text>
</comment>
<organism evidence="2 3">
    <name type="scientific">Funneliformis caledonium</name>
    <dbReference type="NCBI Taxonomy" id="1117310"/>
    <lineage>
        <taxon>Eukaryota</taxon>
        <taxon>Fungi</taxon>
        <taxon>Fungi incertae sedis</taxon>
        <taxon>Mucoromycota</taxon>
        <taxon>Glomeromycotina</taxon>
        <taxon>Glomeromycetes</taxon>
        <taxon>Glomerales</taxon>
        <taxon>Glomeraceae</taxon>
        <taxon>Funneliformis</taxon>
    </lineage>
</organism>
<proteinExistence type="predicted"/>
<feature type="non-terminal residue" evidence="2">
    <location>
        <position position="1"/>
    </location>
</feature>
<evidence type="ECO:0000256" key="1">
    <source>
        <dbReference type="SAM" id="MobiDB-lite"/>
    </source>
</evidence>
<gene>
    <name evidence="2" type="ORF">FCALED_LOCUS10270</name>
</gene>
<dbReference type="InterPro" id="IPR027417">
    <property type="entry name" value="P-loop_NTPase"/>
</dbReference>
<dbReference type="SUPFAM" id="SSF52540">
    <property type="entry name" value="P-loop containing nucleoside triphosphate hydrolases"/>
    <property type="match status" value="1"/>
</dbReference>
<feature type="compositionally biased region" description="Polar residues" evidence="1">
    <location>
        <begin position="338"/>
        <end position="357"/>
    </location>
</feature>
<evidence type="ECO:0000313" key="2">
    <source>
        <dbReference type="EMBL" id="CAG8635043.1"/>
    </source>
</evidence>
<dbReference type="AlphaFoldDB" id="A0A9N9DE85"/>
<accession>A0A9N9DE85</accession>
<dbReference type="Proteomes" id="UP000789570">
    <property type="component" value="Unassembled WGS sequence"/>
</dbReference>
<name>A0A9N9DE85_9GLOM</name>
<sequence>LASREVGRGVVYVDVPPVVNNFDEAFGKAINFAFEEDVSFNNQFKRKLCSTDNESDVPKWVRTLNAFQHAAEIYKVKYDRPMIIVYDNVSRLDPETIRILQNIAKDNVDSRTYIAVFVSSVGSVPKIMETSNRPIEIDDLTKEESIEYLVNKRKIKEAAANSLYGLVGGLIIDLKFVANEFLAGHAFKVIKQAILSITEKKLESARIYPRQKYHKVACKIINSLLTTKELECKKYKQFFDNVEEANEVLEKNVFAYHPGKNIVTCQSKSVELYIKTEVDDFGINLIDLIPADEDDVTTSNQMDTIIQEGYLPIIEEPSHQHPSNLKSPRENYGIKNHNPVSSIPSGENNVNPNQHFN</sequence>